<gene>
    <name evidence="3" type="ORF">EZI54_06765</name>
</gene>
<feature type="transmembrane region" description="Helical" evidence="2">
    <location>
        <begin position="14"/>
        <end position="32"/>
    </location>
</feature>
<evidence type="ECO:0008006" key="5">
    <source>
        <dbReference type="Google" id="ProtNLM"/>
    </source>
</evidence>
<dbReference type="SUPFAM" id="SSF52833">
    <property type="entry name" value="Thioredoxin-like"/>
    <property type="match status" value="1"/>
</dbReference>
<dbReference type="EMBL" id="SJDL01000008">
    <property type="protein sequence ID" value="TBW57352.1"/>
    <property type="molecule type" value="Genomic_DNA"/>
</dbReference>
<name>A0ABY1ZQ18_9GAMM</name>
<dbReference type="Gene3D" id="3.40.30.10">
    <property type="entry name" value="Glutaredoxin"/>
    <property type="match status" value="1"/>
</dbReference>
<dbReference type="RefSeq" id="WP_131480326.1">
    <property type="nucleotide sequence ID" value="NZ_SJDL01000008.1"/>
</dbReference>
<feature type="region of interest" description="Disordered" evidence="1">
    <location>
        <begin position="154"/>
        <end position="242"/>
    </location>
</feature>
<proteinExistence type="predicted"/>
<reference evidence="3 4" key="1">
    <citation type="submission" date="2019-02" db="EMBL/GenBank/DDBJ databases">
        <title>Marinobacter halodurans sp. nov., a marine bacterium isolated from sea tidal flat.</title>
        <authorList>
            <person name="Yoo Y."/>
            <person name="Lee D.W."/>
            <person name="Kim B.S."/>
            <person name="Kim J.-J."/>
        </authorList>
    </citation>
    <scope>NUCLEOTIDE SEQUENCE [LARGE SCALE GENOMIC DNA]</scope>
    <source>
        <strain evidence="3 4">YJ-S3-2</strain>
    </source>
</reference>
<comment type="caution">
    <text evidence="3">The sequence shown here is derived from an EMBL/GenBank/DDBJ whole genome shotgun (WGS) entry which is preliminary data.</text>
</comment>
<evidence type="ECO:0000256" key="1">
    <source>
        <dbReference type="SAM" id="MobiDB-lite"/>
    </source>
</evidence>
<dbReference type="InterPro" id="IPR036249">
    <property type="entry name" value="Thioredoxin-like_sf"/>
</dbReference>
<keyword evidence="2" id="KW-1133">Transmembrane helix</keyword>
<keyword evidence="2" id="KW-0812">Transmembrane</keyword>
<organism evidence="3 4">
    <name type="scientific">Marinobacter halodurans</name>
    <dbReference type="NCBI Taxonomy" id="2528979"/>
    <lineage>
        <taxon>Bacteria</taxon>
        <taxon>Pseudomonadati</taxon>
        <taxon>Pseudomonadota</taxon>
        <taxon>Gammaproteobacteria</taxon>
        <taxon>Pseudomonadales</taxon>
        <taxon>Marinobacteraceae</taxon>
        <taxon>Marinobacter</taxon>
    </lineage>
</organism>
<feature type="compositionally biased region" description="Polar residues" evidence="1">
    <location>
        <begin position="214"/>
        <end position="240"/>
    </location>
</feature>
<keyword evidence="4" id="KW-1185">Reference proteome</keyword>
<evidence type="ECO:0000256" key="2">
    <source>
        <dbReference type="SAM" id="Phobius"/>
    </source>
</evidence>
<dbReference type="Proteomes" id="UP000313645">
    <property type="component" value="Unassembled WGS sequence"/>
</dbReference>
<keyword evidence="2" id="KW-0472">Membrane</keyword>
<evidence type="ECO:0000313" key="4">
    <source>
        <dbReference type="Proteomes" id="UP000313645"/>
    </source>
</evidence>
<protein>
    <recommendedName>
        <fullName evidence="5">Thioredoxin-like fold domain-containing protein</fullName>
    </recommendedName>
</protein>
<feature type="region of interest" description="Disordered" evidence="1">
    <location>
        <begin position="121"/>
        <end position="142"/>
    </location>
</feature>
<evidence type="ECO:0000313" key="3">
    <source>
        <dbReference type="EMBL" id="TBW57352.1"/>
    </source>
</evidence>
<sequence length="439" mass="46646">MAESNLKSFFFRELPIAIVTSAVLLGGYFYFVHDSGRHEGSRTTDASTSKVNYSPNDAAAIVSKRLPQVAVVGTKAGPDNSVEVFIQVPGVLNMQSVYVLSDNKTVISGFILPQMDGGAIPGGQMTIPDGRPTVNPNTPRPKRDQIQELLQGHMPETGNERRVTGAASTQVSVPKPHVSKPPKPRMPQPSKAPNNEVPTPDLPASALQVKGSDDNSGATHTGASGGISPQQADASTSTAVSKELVDRDRFKELVQDSLDNGAVIAKIRNSGSEAAQQQSYLKAVKATPSIKQGHGARELYVFFDPNCPVCHKLYRQLANQVKNGELTLHWIPAVVFSDQPSSMAASALMLSAIDQGNDDAALDMLRQVMTMPGGASELYSSSYSADNDKPFIKAAASNTALMTAAQPATPLLVYKNHQGNLELDAGIPSAGFVNRISAD</sequence>
<accession>A0ABY1ZQ18</accession>